<evidence type="ECO:0000256" key="7">
    <source>
        <dbReference type="ARBA" id="ARBA00022840"/>
    </source>
</evidence>
<dbReference type="GO" id="GO:0005737">
    <property type="term" value="C:cytoplasm"/>
    <property type="evidence" value="ECO:0007669"/>
    <property type="project" value="UniProtKB-SubCell"/>
</dbReference>
<dbReference type="GO" id="GO:0008764">
    <property type="term" value="F:UDP-N-acetylmuramoylalanine-D-glutamate ligase activity"/>
    <property type="evidence" value="ECO:0007669"/>
    <property type="project" value="UniProtKB-EC"/>
</dbReference>
<dbReference type="SUPFAM" id="SSF53623">
    <property type="entry name" value="MurD-like peptide ligases, catalytic domain"/>
    <property type="match status" value="1"/>
</dbReference>
<feature type="domain" description="Mur ligase central" evidence="10">
    <location>
        <begin position="114"/>
        <end position="290"/>
    </location>
</feature>
<keyword evidence="3" id="KW-0963">Cytoplasm</keyword>
<evidence type="ECO:0000259" key="9">
    <source>
        <dbReference type="Pfam" id="PF02875"/>
    </source>
</evidence>
<evidence type="ECO:0000256" key="8">
    <source>
        <dbReference type="ARBA" id="ARBA00023306"/>
    </source>
</evidence>
<dbReference type="Pfam" id="PF21799">
    <property type="entry name" value="MurD-like_N"/>
    <property type="match status" value="1"/>
</dbReference>
<organism evidence="11">
    <name type="scientific">hydrothermal vent metagenome</name>
    <dbReference type="NCBI Taxonomy" id="652676"/>
    <lineage>
        <taxon>unclassified sequences</taxon>
        <taxon>metagenomes</taxon>
        <taxon>ecological metagenomes</taxon>
    </lineage>
</organism>
<dbReference type="InterPro" id="IPR036565">
    <property type="entry name" value="Mur-like_cat_sf"/>
</dbReference>
<keyword evidence="7" id="KW-0067">ATP-binding</keyword>
<dbReference type="EMBL" id="UOGE01000018">
    <property type="protein sequence ID" value="VAX17162.1"/>
    <property type="molecule type" value="Genomic_DNA"/>
</dbReference>
<dbReference type="GO" id="GO:0051301">
    <property type="term" value="P:cell division"/>
    <property type="evidence" value="ECO:0007669"/>
    <property type="project" value="UniProtKB-KW"/>
</dbReference>
<accession>A0A3B1BMB2</accession>
<evidence type="ECO:0000256" key="6">
    <source>
        <dbReference type="ARBA" id="ARBA00022741"/>
    </source>
</evidence>
<gene>
    <name evidence="11" type="ORF">MNBD_NITROSPINAE02-1344</name>
</gene>
<dbReference type="Gene3D" id="3.40.1190.10">
    <property type="entry name" value="Mur-like, catalytic domain"/>
    <property type="match status" value="1"/>
</dbReference>
<dbReference type="InterPro" id="IPR013221">
    <property type="entry name" value="Mur_ligase_cen"/>
</dbReference>
<dbReference type="InterPro" id="IPR004101">
    <property type="entry name" value="Mur_ligase_C"/>
</dbReference>
<dbReference type="Pfam" id="PF02875">
    <property type="entry name" value="Mur_ligase_C"/>
    <property type="match status" value="1"/>
</dbReference>
<evidence type="ECO:0000256" key="2">
    <source>
        <dbReference type="ARBA" id="ARBA00004752"/>
    </source>
</evidence>
<dbReference type="EC" id="6.3.2.9" evidence="11"/>
<dbReference type="InterPro" id="IPR005762">
    <property type="entry name" value="MurD"/>
</dbReference>
<dbReference type="PROSITE" id="PS01011">
    <property type="entry name" value="FOLYLPOLYGLU_SYNT_1"/>
    <property type="match status" value="1"/>
</dbReference>
<evidence type="ECO:0000256" key="4">
    <source>
        <dbReference type="ARBA" id="ARBA00022598"/>
    </source>
</evidence>
<dbReference type="GO" id="GO:0004326">
    <property type="term" value="F:tetrahydrofolylpolyglutamate synthase activity"/>
    <property type="evidence" value="ECO:0007669"/>
    <property type="project" value="InterPro"/>
</dbReference>
<dbReference type="Gene3D" id="3.40.50.720">
    <property type="entry name" value="NAD(P)-binding Rossmann-like Domain"/>
    <property type="match status" value="1"/>
</dbReference>
<dbReference type="SUPFAM" id="SSF51984">
    <property type="entry name" value="MurCD N-terminal domain"/>
    <property type="match status" value="1"/>
</dbReference>
<dbReference type="PANTHER" id="PTHR43692">
    <property type="entry name" value="UDP-N-ACETYLMURAMOYLALANINE--D-GLUTAMATE LIGASE"/>
    <property type="match status" value="1"/>
</dbReference>
<proteinExistence type="inferred from homology"/>
<dbReference type="GO" id="GO:0009252">
    <property type="term" value="P:peptidoglycan biosynthetic process"/>
    <property type="evidence" value="ECO:0007669"/>
    <property type="project" value="UniProtKB-UniPathway"/>
</dbReference>
<dbReference type="GO" id="GO:0005524">
    <property type="term" value="F:ATP binding"/>
    <property type="evidence" value="ECO:0007669"/>
    <property type="project" value="UniProtKB-KW"/>
</dbReference>
<dbReference type="AlphaFoldDB" id="A0A3B1BMB2"/>
<sequence>MIKEYKHKKVLIIGLARTGLAAARLLGRMGARATVTDMKKESDLAEFTDRLPESVEKILGGHDGVTIGDYDLAVISPGVPWDASLPASIRGAGINLVSEIELAFTLLSAPVIAITGTNGKTTTTTLIGLMLEEAGNKTYVGGNIGAPLSDAVDMENDWVVSEVSSFQLEGIKSFRPRIGLILNVTPDHLDRHKTMEAYTALKARLFENQREGDTLILNAEDSAARSLLPDTSVRILRFGVSRHGEDGAWVEDGKAMASIGPLKVALFEVKDLQIPGVHNLENALAASLAAFTAGVNPGQIKKVIRAFRGLPHRMEMVDEVDGVTFLNDSKGTNIDATIKSLSGYNKNVVIIAGGSSKGAGFAPLARAIGAHAKGAVLIGETAPAIVKALGEFAPKKRAQDMDDAVTSARAMCAQGDFVLLSPACASFDMFESYEDRGEKFKEAVARLKGGQLNHAS</sequence>
<dbReference type="UniPathway" id="UPA00219"/>
<dbReference type="PANTHER" id="PTHR43692:SF1">
    <property type="entry name" value="UDP-N-ACETYLMURAMOYLALANINE--D-GLUTAMATE LIGASE"/>
    <property type="match status" value="1"/>
</dbReference>
<keyword evidence="4 11" id="KW-0436">Ligase</keyword>
<evidence type="ECO:0000256" key="3">
    <source>
        <dbReference type="ARBA" id="ARBA00022490"/>
    </source>
</evidence>
<dbReference type="HAMAP" id="MF_00639">
    <property type="entry name" value="MurD"/>
    <property type="match status" value="1"/>
</dbReference>
<dbReference type="GO" id="GO:0008360">
    <property type="term" value="P:regulation of cell shape"/>
    <property type="evidence" value="ECO:0007669"/>
    <property type="project" value="InterPro"/>
</dbReference>
<reference evidence="11" key="1">
    <citation type="submission" date="2018-06" db="EMBL/GenBank/DDBJ databases">
        <authorList>
            <person name="Zhirakovskaya E."/>
        </authorList>
    </citation>
    <scope>NUCLEOTIDE SEQUENCE</scope>
</reference>
<dbReference type="Pfam" id="PF08245">
    <property type="entry name" value="Mur_ligase_M"/>
    <property type="match status" value="1"/>
</dbReference>
<feature type="domain" description="Mur ligase C-terminal" evidence="9">
    <location>
        <begin position="312"/>
        <end position="424"/>
    </location>
</feature>
<dbReference type="NCBIfam" id="TIGR01087">
    <property type="entry name" value="murD"/>
    <property type="match status" value="1"/>
</dbReference>
<dbReference type="Gene3D" id="3.90.190.20">
    <property type="entry name" value="Mur ligase, C-terminal domain"/>
    <property type="match status" value="1"/>
</dbReference>
<evidence type="ECO:0000256" key="5">
    <source>
        <dbReference type="ARBA" id="ARBA00022618"/>
    </source>
</evidence>
<comment type="pathway">
    <text evidence="2">Cell wall biogenesis; peptidoglycan biosynthesis.</text>
</comment>
<dbReference type="SUPFAM" id="SSF53244">
    <property type="entry name" value="MurD-like peptide ligases, peptide-binding domain"/>
    <property type="match status" value="1"/>
</dbReference>
<keyword evidence="8" id="KW-0131">Cell cycle</keyword>
<evidence type="ECO:0000313" key="11">
    <source>
        <dbReference type="EMBL" id="VAX17162.1"/>
    </source>
</evidence>
<keyword evidence="6" id="KW-0547">Nucleotide-binding</keyword>
<comment type="subcellular location">
    <subcellularLocation>
        <location evidence="1">Cytoplasm</location>
    </subcellularLocation>
</comment>
<keyword evidence="5" id="KW-0132">Cell division</keyword>
<dbReference type="InterPro" id="IPR018109">
    <property type="entry name" value="Folylpolyglutamate_synth_CS"/>
</dbReference>
<name>A0A3B1BMB2_9ZZZZ</name>
<evidence type="ECO:0000259" key="10">
    <source>
        <dbReference type="Pfam" id="PF08245"/>
    </source>
</evidence>
<protein>
    <submittedName>
        <fullName evidence="11">UDP-N-acetylmuramoylalanine--D-glutamate ligase</fullName>
        <ecNumber evidence="11">6.3.2.9</ecNumber>
    </submittedName>
</protein>
<dbReference type="InterPro" id="IPR036615">
    <property type="entry name" value="Mur_ligase_C_dom_sf"/>
</dbReference>
<evidence type="ECO:0000256" key="1">
    <source>
        <dbReference type="ARBA" id="ARBA00004496"/>
    </source>
</evidence>